<feature type="domain" description="HD" evidence="1">
    <location>
        <begin position="47"/>
        <end position="155"/>
    </location>
</feature>
<evidence type="ECO:0000313" key="2">
    <source>
        <dbReference type="EMBL" id="SHE75078.1"/>
    </source>
</evidence>
<name>A0A1M4W1G6_9CLOT</name>
<keyword evidence="3" id="KW-1185">Reference proteome</keyword>
<dbReference type="STRING" id="1533.SAMN05443638_1104"/>
<dbReference type="NCBIfam" id="TIGR00277">
    <property type="entry name" value="HDIG"/>
    <property type="match status" value="1"/>
</dbReference>
<accession>A0A1M4W1G6</accession>
<dbReference type="InterPro" id="IPR006674">
    <property type="entry name" value="HD_domain"/>
</dbReference>
<protein>
    <submittedName>
        <fullName evidence="2">HDIG domain-containing protein</fullName>
    </submittedName>
</protein>
<dbReference type="Gene3D" id="1.10.3210.10">
    <property type="entry name" value="Hypothetical protein af1432"/>
    <property type="match status" value="1"/>
</dbReference>
<dbReference type="SUPFAM" id="SSF109604">
    <property type="entry name" value="HD-domain/PDEase-like"/>
    <property type="match status" value="1"/>
</dbReference>
<dbReference type="OrthoDB" id="68032at2"/>
<evidence type="ECO:0000313" key="3">
    <source>
        <dbReference type="Proteomes" id="UP000184035"/>
    </source>
</evidence>
<dbReference type="AlphaFoldDB" id="A0A1M4W1G6"/>
<dbReference type="Proteomes" id="UP000184035">
    <property type="component" value="Unassembled WGS sequence"/>
</dbReference>
<dbReference type="Pfam" id="PF01966">
    <property type="entry name" value="HD"/>
    <property type="match status" value="1"/>
</dbReference>
<dbReference type="RefSeq" id="WP_072895174.1">
    <property type="nucleotide sequence ID" value="NZ_FQVM01000010.1"/>
</dbReference>
<evidence type="ECO:0000259" key="1">
    <source>
        <dbReference type="Pfam" id="PF01966"/>
    </source>
</evidence>
<gene>
    <name evidence="2" type="ORF">SAMN05443638_1104</name>
</gene>
<dbReference type="InterPro" id="IPR006675">
    <property type="entry name" value="HDIG_dom"/>
</dbReference>
<organism evidence="2 3">
    <name type="scientific">Clostridium fallax</name>
    <dbReference type="NCBI Taxonomy" id="1533"/>
    <lineage>
        <taxon>Bacteria</taxon>
        <taxon>Bacillati</taxon>
        <taxon>Bacillota</taxon>
        <taxon>Clostridia</taxon>
        <taxon>Eubacteriales</taxon>
        <taxon>Clostridiaceae</taxon>
        <taxon>Clostridium</taxon>
    </lineage>
</organism>
<dbReference type="EMBL" id="FQVM01000010">
    <property type="protein sequence ID" value="SHE75078.1"/>
    <property type="molecule type" value="Genomic_DNA"/>
</dbReference>
<proteinExistence type="predicted"/>
<reference evidence="2 3" key="1">
    <citation type="submission" date="2016-11" db="EMBL/GenBank/DDBJ databases">
        <authorList>
            <person name="Jaros S."/>
            <person name="Januszkiewicz K."/>
            <person name="Wedrychowicz H."/>
        </authorList>
    </citation>
    <scope>NUCLEOTIDE SEQUENCE [LARGE SCALE GENOMIC DNA]</scope>
    <source>
        <strain evidence="2 3">DSM 2631</strain>
    </source>
</reference>
<sequence>MIIYRVKQFIWAFTSIFKEIDKEYISRYLNDEEKLLFNKLKKSDKAHSIRVSKENLNLLERDFNKGNLSEEDLAKVGLLHDIGKIDRPLNIFEKSIIVILDKITKGKLKKYNNIKLIDIYYNHSKRGVEILKNYNNNIYSYEFLEAIEYHHMKNININNKILVILRESDNKN</sequence>